<dbReference type="STRING" id="417292.SAMN05421806_105103"/>
<protein>
    <submittedName>
        <fullName evidence="1">Uncharacterized protein</fullName>
    </submittedName>
</protein>
<dbReference type="EMBL" id="FNFF01000005">
    <property type="protein sequence ID" value="SDK16738.1"/>
    <property type="molecule type" value="Genomic_DNA"/>
</dbReference>
<reference evidence="1 2" key="1">
    <citation type="submission" date="2016-10" db="EMBL/GenBank/DDBJ databases">
        <authorList>
            <person name="de Groot N.N."/>
        </authorList>
    </citation>
    <scope>NUCLEOTIDE SEQUENCE [LARGE SCALE GENOMIC DNA]</scope>
    <source>
        <strain evidence="1 2">CGMCC 4.5727</strain>
    </source>
</reference>
<keyword evidence="2" id="KW-1185">Reference proteome</keyword>
<dbReference type="AlphaFoldDB" id="A0A1G8ZNU6"/>
<organism evidence="1 2">
    <name type="scientific">Streptomyces indicus</name>
    <dbReference type="NCBI Taxonomy" id="417292"/>
    <lineage>
        <taxon>Bacteria</taxon>
        <taxon>Bacillati</taxon>
        <taxon>Actinomycetota</taxon>
        <taxon>Actinomycetes</taxon>
        <taxon>Kitasatosporales</taxon>
        <taxon>Streptomycetaceae</taxon>
        <taxon>Streptomyces</taxon>
    </lineage>
</organism>
<gene>
    <name evidence="1" type="ORF">SAMN05421806_105103</name>
</gene>
<evidence type="ECO:0000313" key="2">
    <source>
        <dbReference type="Proteomes" id="UP000199155"/>
    </source>
</evidence>
<sequence>MRFHFGLRVVGYRPDEEGPLCGERIESVPGGLYYCGERKMAVRCPAHTGRTAHAGTRRAHASR</sequence>
<dbReference type="Proteomes" id="UP000199155">
    <property type="component" value="Unassembled WGS sequence"/>
</dbReference>
<dbReference type="RefSeq" id="WP_093610206.1">
    <property type="nucleotide sequence ID" value="NZ_FNFF01000005.1"/>
</dbReference>
<accession>A0A1G8ZNU6</accession>
<evidence type="ECO:0000313" key="1">
    <source>
        <dbReference type="EMBL" id="SDK16738.1"/>
    </source>
</evidence>
<name>A0A1G8ZNU6_9ACTN</name>
<proteinExistence type="predicted"/>